<dbReference type="RefSeq" id="WP_194133099.1">
    <property type="nucleotide sequence ID" value="NZ_JADFFK010000001.1"/>
</dbReference>
<reference evidence="2 3" key="1">
    <citation type="journal article" date="2021" name="Int. J. Syst. Evol. Microbiol.">
        <title>Salipiger mangrovisoli sp. nov., isolated from mangrove soil and the proposal for the reclassification of Paraphaeobacter pallidus as Salipiger pallidus comb. nov.</title>
        <authorList>
            <person name="Du J."/>
            <person name="Liu Y."/>
            <person name="Pei T."/>
            <person name="Deng M.R."/>
            <person name="Zhu H."/>
        </authorList>
    </citation>
    <scope>NUCLEOTIDE SEQUENCE [LARGE SCALE GENOMIC DNA]</scope>
    <source>
        <strain evidence="2 3">6D45A</strain>
    </source>
</reference>
<comment type="caution">
    <text evidence="2">The sequence shown here is derived from an EMBL/GenBank/DDBJ whole genome shotgun (WGS) entry which is preliminary data.</text>
</comment>
<evidence type="ECO:0000313" key="2">
    <source>
        <dbReference type="EMBL" id="MBE9635801.1"/>
    </source>
</evidence>
<keyword evidence="3" id="KW-1185">Reference proteome</keyword>
<gene>
    <name evidence="2" type="ORF">IQ782_02995</name>
</gene>
<evidence type="ECO:0008006" key="4">
    <source>
        <dbReference type="Google" id="ProtNLM"/>
    </source>
</evidence>
<evidence type="ECO:0000256" key="1">
    <source>
        <dbReference type="SAM" id="MobiDB-lite"/>
    </source>
</evidence>
<dbReference type="EMBL" id="JADFFK010000001">
    <property type="protein sequence ID" value="MBE9635801.1"/>
    <property type="molecule type" value="Genomic_DNA"/>
</dbReference>
<proteinExistence type="predicted"/>
<feature type="region of interest" description="Disordered" evidence="1">
    <location>
        <begin position="74"/>
        <end position="96"/>
    </location>
</feature>
<organism evidence="2 3">
    <name type="scientific">Salipiger mangrovisoli</name>
    <dbReference type="NCBI Taxonomy" id="2865933"/>
    <lineage>
        <taxon>Bacteria</taxon>
        <taxon>Pseudomonadati</taxon>
        <taxon>Pseudomonadota</taxon>
        <taxon>Alphaproteobacteria</taxon>
        <taxon>Rhodobacterales</taxon>
        <taxon>Roseobacteraceae</taxon>
        <taxon>Salipiger</taxon>
    </lineage>
</organism>
<dbReference type="Proteomes" id="UP000607796">
    <property type="component" value="Unassembled WGS sequence"/>
</dbReference>
<accession>A0ABR9WX42</accession>
<sequence>MAPPRFVHIKALAGSMRPRSQFAGRNDLLDAVMEGDTMVIAAPFCFGLSEKKAAWLLAELAARKVAVKGELDRIEPGDDLSDMRPASPNRSERIWC</sequence>
<protein>
    <recommendedName>
        <fullName evidence="4">Resolvase, N terminal domain</fullName>
    </recommendedName>
</protein>
<evidence type="ECO:0000313" key="3">
    <source>
        <dbReference type="Proteomes" id="UP000607796"/>
    </source>
</evidence>
<name>A0ABR9WX42_9RHOB</name>